<dbReference type="GO" id="GO:0030422">
    <property type="term" value="P:siRNA processing"/>
    <property type="evidence" value="ECO:0007669"/>
    <property type="project" value="TreeGrafter"/>
</dbReference>
<dbReference type="GO" id="GO:0035197">
    <property type="term" value="F:siRNA binding"/>
    <property type="evidence" value="ECO:0007669"/>
    <property type="project" value="TreeGrafter"/>
</dbReference>
<protein>
    <submittedName>
        <fullName evidence="2">Uncharacterized protein</fullName>
    </submittedName>
</protein>
<dbReference type="GO" id="GO:0016442">
    <property type="term" value="C:RISC complex"/>
    <property type="evidence" value="ECO:0007669"/>
    <property type="project" value="TreeGrafter"/>
</dbReference>
<dbReference type="VEuPathDB" id="VectorBase:PPAPM1_001195"/>
<dbReference type="EnsemblMetazoa" id="PPAI000114-RA">
    <property type="protein sequence ID" value="PPAI000114-PA"/>
    <property type="gene ID" value="PPAI000114"/>
</dbReference>
<dbReference type="VEuPathDB" id="VectorBase:PPAI000114"/>
<proteinExistence type="predicted"/>
<dbReference type="PANTHER" id="PTHR46205">
    <property type="entry name" value="LOQUACIOUS, ISOFORM B"/>
    <property type="match status" value="1"/>
</dbReference>
<dbReference type="InterPro" id="IPR051247">
    <property type="entry name" value="RLC_Component"/>
</dbReference>
<dbReference type="SUPFAM" id="SSF54768">
    <property type="entry name" value="dsRNA-binding domain-like"/>
    <property type="match status" value="2"/>
</dbReference>
<dbReference type="GO" id="GO:0003725">
    <property type="term" value="F:double-stranded RNA binding"/>
    <property type="evidence" value="ECO:0007669"/>
    <property type="project" value="TreeGrafter"/>
</dbReference>
<evidence type="ECO:0000256" key="1">
    <source>
        <dbReference type="ARBA" id="ARBA00022884"/>
    </source>
</evidence>
<evidence type="ECO:0000313" key="2">
    <source>
        <dbReference type="EnsemblMetazoa" id="PPAI000114-PA"/>
    </source>
</evidence>
<keyword evidence="3" id="KW-1185">Reference proteome</keyword>
<dbReference type="InterPro" id="IPR014720">
    <property type="entry name" value="dsRBD_dom"/>
</dbReference>
<reference evidence="2" key="1">
    <citation type="submission" date="2022-08" db="UniProtKB">
        <authorList>
            <consortium name="EnsemblMetazoa"/>
        </authorList>
    </citation>
    <scope>IDENTIFICATION</scope>
    <source>
        <strain evidence="2">Israel</strain>
    </source>
</reference>
<dbReference type="GO" id="GO:0070578">
    <property type="term" value="C:RISC-loading complex"/>
    <property type="evidence" value="ECO:0007669"/>
    <property type="project" value="TreeGrafter"/>
</dbReference>
<name>A0A1B0EVB8_PHLPP</name>
<dbReference type="Proteomes" id="UP000092462">
    <property type="component" value="Unassembled WGS sequence"/>
</dbReference>
<dbReference type="GO" id="GO:0070920">
    <property type="term" value="P:regulation of regulatory ncRNA processing"/>
    <property type="evidence" value="ECO:0007669"/>
    <property type="project" value="TreeGrafter"/>
</dbReference>
<dbReference type="Pfam" id="PF00035">
    <property type="entry name" value="dsrm"/>
    <property type="match status" value="1"/>
</dbReference>
<dbReference type="GO" id="GO:0005737">
    <property type="term" value="C:cytoplasm"/>
    <property type="evidence" value="ECO:0007669"/>
    <property type="project" value="TreeGrafter"/>
</dbReference>
<sequence length="256" mass="29253">MAHKTPVSVLYELCAKVGLPDPRFVNLSKNQKEFECGVEAFGYRKRSSGDSYKNAKQNVAKKLLDILERDRIDLREDIEKISGKFHNHVGVLIDKCIKLHLPRPRFVVVEQNLNRITINCIVGDYKVYATDFSAKHAKDASAKAMLDRLANNQLEQQVIPLFKGPQRIFLNVDGDRYNSARKLLENVPESANKQKLLKDICEMLDIPVKSYKIDTKDGTQDIIEITCKITYIQKGDKAKICSEILNYLQELLLKDD</sequence>
<dbReference type="SMART" id="SM00358">
    <property type="entry name" value="DSRM"/>
    <property type="match status" value="2"/>
</dbReference>
<accession>A0A1B0EVB8</accession>
<dbReference type="GO" id="GO:0005634">
    <property type="term" value="C:nucleus"/>
    <property type="evidence" value="ECO:0007669"/>
    <property type="project" value="TreeGrafter"/>
</dbReference>
<dbReference type="PANTHER" id="PTHR46205:SF3">
    <property type="entry name" value="LOQUACIOUS, ISOFORM B"/>
    <property type="match status" value="1"/>
</dbReference>
<dbReference type="Gene3D" id="3.30.160.20">
    <property type="match status" value="2"/>
</dbReference>
<dbReference type="EMBL" id="AJVK01002078">
    <property type="status" value="NOT_ANNOTATED_CDS"/>
    <property type="molecule type" value="Genomic_DNA"/>
</dbReference>
<dbReference type="AlphaFoldDB" id="A0A1B0EVB8"/>
<keyword evidence="1" id="KW-0694">RNA-binding</keyword>
<organism evidence="2 3">
    <name type="scientific">Phlebotomus papatasi</name>
    <name type="common">Sandfly</name>
    <dbReference type="NCBI Taxonomy" id="29031"/>
    <lineage>
        <taxon>Eukaryota</taxon>
        <taxon>Metazoa</taxon>
        <taxon>Ecdysozoa</taxon>
        <taxon>Arthropoda</taxon>
        <taxon>Hexapoda</taxon>
        <taxon>Insecta</taxon>
        <taxon>Pterygota</taxon>
        <taxon>Neoptera</taxon>
        <taxon>Endopterygota</taxon>
        <taxon>Diptera</taxon>
        <taxon>Nematocera</taxon>
        <taxon>Psychodoidea</taxon>
        <taxon>Psychodidae</taxon>
        <taxon>Phlebotomus</taxon>
        <taxon>Phlebotomus</taxon>
    </lineage>
</organism>
<dbReference type="PROSITE" id="PS50137">
    <property type="entry name" value="DS_RBD"/>
    <property type="match status" value="1"/>
</dbReference>
<evidence type="ECO:0000313" key="3">
    <source>
        <dbReference type="Proteomes" id="UP000092462"/>
    </source>
</evidence>